<protein>
    <submittedName>
        <fullName evidence="1">Uncharacterized protein</fullName>
    </submittedName>
</protein>
<proteinExistence type="predicted"/>
<reference evidence="1 2" key="1">
    <citation type="submission" date="2016-06" db="EMBL/GenBank/DDBJ databases">
        <title>Four novel species of enterococci isolated from chicken manure.</title>
        <authorList>
            <person name="Van Tyne D."/>
        </authorList>
    </citation>
    <scope>NUCLEOTIDE SEQUENCE [LARGE SCALE GENOMIC DNA]</scope>
    <source>
        <strain evidence="1 2">CU12B</strain>
    </source>
</reference>
<evidence type="ECO:0000313" key="2">
    <source>
        <dbReference type="Proteomes" id="UP000782705"/>
    </source>
</evidence>
<gene>
    <name evidence="1" type="ORF">BAU17_04365</name>
</gene>
<comment type="caution">
    <text evidence="1">The sequence shown here is derived from an EMBL/GenBank/DDBJ whole genome shotgun (WGS) entry which is preliminary data.</text>
</comment>
<keyword evidence="2" id="KW-1185">Reference proteome</keyword>
<dbReference type="Proteomes" id="UP000782705">
    <property type="component" value="Unassembled WGS sequence"/>
</dbReference>
<dbReference type="RefSeq" id="WP_161902005.1">
    <property type="nucleotide sequence ID" value="NZ_MAEL01000035.1"/>
</dbReference>
<name>A0ABQ6Z0E8_9ENTE</name>
<evidence type="ECO:0000313" key="1">
    <source>
        <dbReference type="EMBL" id="KAF1304134.1"/>
    </source>
</evidence>
<sequence length="172" mass="19876">MKKKFIWLSVGLIFLLALAIGGYYYLKQPSFITQIQNTDTTIAYEITAPEEQNVYVTQTSLIHEHTMNEFEPVDSPLPLEITYTLTFTNQPNGYNIEWTNNKLAQAASRNLQADIGNYVKFIPYKKIRDNKLGIILNTSDKETLKKVEEQPEKAHKFISNMDTLTEYAIDFR</sequence>
<organism evidence="1 2">
    <name type="scientific">Candidatus Enterococcus willemsii</name>
    <dbReference type="NCBI Taxonomy" id="1857215"/>
    <lineage>
        <taxon>Bacteria</taxon>
        <taxon>Bacillati</taxon>
        <taxon>Bacillota</taxon>
        <taxon>Bacilli</taxon>
        <taxon>Lactobacillales</taxon>
        <taxon>Enterococcaceae</taxon>
        <taxon>Enterococcus</taxon>
    </lineage>
</organism>
<accession>A0ABQ6Z0E8</accession>
<dbReference type="EMBL" id="MAEL01000035">
    <property type="protein sequence ID" value="KAF1304134.1"/>
    <property type="molecule type" value="Genomic_DNA"/>
</dbReference>